<comment type="similarity">
    <text evidence="1">Belongs to the UPF0587 family.</text>
</comment>
<sequence length="159" mass="18470">MGKYSISLKANISGVTNLHPEDGDHYYYMIRLQCTHCREIHPNWIGVAKSDEFDVPGSRGSANLLFKCKNCRRDCNIVLETDFQPYLLEHSETKRPIVTMECRGCEPVEFRPDGNWACDGAETRSKFNEMDITDEWYEYDEETKEEVSITDISWTIDRA</sequence>
<dbReference type="PANTHER" id="PTHR12857:SF0">
    <property type="entry name" value="CXXC MOTIF CONTAINING ZINC BINDING PROTEIN"/>
    <property type="match status" value="1"/>
</dbReference>
<dbReference type="PANTHER" id="PTHR12857">
    <property type="entry name" value="CXXC MOTIF CONTAINING ZINC BINDING PROTEIN"/>
    <property type="match status" value="1"/>
</dbReference>
<reference evidence="4 5" key="1">
    <citation type="journal article" date="2022" name="bioRxiv">
        <title>Genomics of Preaxostyla Flagellates Illuminates Evolutionary Transitions and the Path Towards Mitochondrial Loss.</title>
        <authorList>
            <person name="Novak L.V.F."/>
            <person name="Treitli S.C."/>
            <person name="Pyrih J."/>
            <person name="Halakuc P."/>
            <person name="Pipaliya S.V."/>
            <person name="Vacek V."/>
            <person name="Brzon O."/>
            <person name="Soukal P."/>
            <person name="Eme L."/>
            <person name="Dacks J.B."/>
            <person name="Karnkowska A."/>
            <person name="Elias M."/>
            <person name="Hampl V."/>
        </authorList>
    </citation>
    <scope>NUCLEOTIDE SEQUENCE [LARGE SCALE GENOMIC DNA]</scope>
    <source>
        <strain evidence="4">NAU3</strain>
        <tissue evidence="4">Gut</tissue>
    </source>
</reference>
<protein>
    <recommendedName>
        <fullName evidence="6">DUF866-domain-containing protein</fullName>
    </recommendedName>
</protein>
<keyword evidence="3" id="KW-0862">Zinc</keyword>
<name>A0ABQ9X2Q5_9EUKA</name>
<dbReference type="InterPro" id="IPR008584">
    <property type="entry name" value="CXXC_Zn-binding_euk"/>
</dbReference>
<evidence type="ECO:0000256" key="1">
    <source>
        <dbReference type="ARBA" id="ARBA00007818"/>
    </source>
</evidence>
<accession>A0ABQ9X2Q5</accession>
<proteinExistence type="inferred from homology"/>
<evidence type="ECO:0000256" key="3">
    <source>
        <dbReference type="ARBA" id="ARBA00022833"/>
    </source>
</evidence>
<evidence type="ECO:0008006" key="6">
    <source>
        <dbReference type="Google" id="ProtNLM"/>
    </source>
</evidence>
<comment type="caution">
    <text evidence="4">The sequence shown here is derived from an EMBL/GenBank/DDBJ whole genome shotgun (WGS) entry which is preliminary data.</text>
</comment>
<keyword evidence="5" id="KW-1185">Reference proteome</keyword>
<evidence type="ECO:0000313" key="5">
    <source>
        <dbReference type="Proteomes" id="UP001281761"/>
    </source>
</evidence>
<evidence type="ECO:0000256" key="2">
    <source>
        <dbReference type="ARBA" id="ARBA00022723"/>
    </source>
</evidence>
<evidence type="ECO:0000313" key="4">
    <source>
        <dbReference type="EMBL" id="KAK2945873.1"/>
    </source>
</evidence>
<gene>
    <name evidence="4" type="ORF">BLNAU_19169</name>
</gene>
<organism evidence="4 5">
    <name type="scientific">Blattamonas nauphoetae</name>
    <dbReference type="NCBI Taxonomy" id="2049346"/>
    <lineage>
        <taxon>Eukaryota</taxon>
        <taxon>Metamonada</taxon>
        <taxon>Preaxostyla</taxon>
        <taxon>Oxymonadida</taxon>
        <taxon>Blattamonas</taxon>
    </lineage>
</organism>
<dbReference type="EMBL" id="JARBJD010000244">
    <property type="protein sequence ID" value="KAK2945873.1"/>
    <property type="molecule type" value="Genomic_DNA"/>
</dbReference>
<dbReference type="Pfam" id="PF05907">
    <property type="entry name" value="CXXC_Zn-b_euk"/>
    <property type="match status" value="1"/>
</dbReference>
<dbReference type="SUPFAM" id="SSF141678">
    <property type="entry name" value="MAL13P1.257-like"/>
    <property type="match status" value="1"/>
</dbReference>
<keyword evidence="2" id="KW-0479">Metal-binding</keyword>
<dbReference type="Proteomes" id="UP001281761">
    <property type="component" value="Unassembled WGS sequence"/>
</dbReference>